<dbReference type="InterPro" id="IPR041246">
    <property type="entry name" value="Bact_MG10"/>
</dbReference>
<dbReference type="GO" id="GO:0004866">
    <property type="term" value="F:endopeptidase inhibitor activity"/>
    <property type="evidence" value="ECO:0007669"/>
    <property type="project" value="TreeGrafter"/>
</dbReference>
<dbReference type="PANTHER" id="PTHR40094:SF1">
    <property type="entry name" value="UBIQUITIN DOMAIN-CONTAINING PROTEIN"/>
    <property type="match status" value="1"/>
</dbReference>
<dbReference type="RefSeq" id="WP_111333788.1">
    <property type="nucleotide sequence ID" value="NZ_CP030032.1"/>
</dbReference>
<proteinExistence type="predicted"/>
<dbReference type="AlphaFoldDB" id="A0A2Z4FKW6"/>
<gene>
    <name evidence="1" type="ORF">DN745_08365</name>
</gene>
<organism evidence="1 2">
    <name type="scientific">Bradymonas sediminis</name>
    <dbReference type="NCBI Taxonomy" id="1548548"/>
    <lineage>
        <taxon>Bacteria</taxon>
        <taxon>Deltaproteobacteria</taxon>
        <taxon>Bradymonadales</taxon>
        <taxon>Bradymonadaceae</taxon>
        <taxon>Bradymonas</taxon>
    </lineage>
</organism>
<dbReference type="PANTHER" id="PTHR40094">
    <property type="entry name" value="ALPHA-2-MACROGLOBULIN HOMOLOG"/>
    <property type="match status" value="1"/>
</dbReference>
<dbReference type="Pfam" id="PF17973">
    <property type="entry name" value="bMG10"/>
    <property type="match status" value="1"/>
</dbReference>
<protein>
    <submittedName>
        <fullName evidence="1">Uncharacterized protein</fullName>
    </submittedName>
</protein>
<dbReference type="EMBL" id="CP030032">
    <property type="protein sequence ID" value="AWV89348.1"/>
    <property type="molecule type" value="Genomic_DNA"/>
</dbReference>
<sequence length="335" mass="37434">MSERPGACQVVETAGAAHFVNSYGGDAHLLLYSNRRADAVLLDALIATEPKSDLIPKIVKGLQTNRTRGRWNNAQENVFILLALDRYFDTYEKQTPNFVANIWLGDDFVGEHAFKGRSADYQNSSVLMKAVVDKTVKAADITIKKNGEGRLYYRLGMRYALKSLAQEAADYGFAVDRKYEGVDNPKDVFQREDGTWEVKLGSRVRVRLTMVAPTRRYHVALVDPLPAGLEPLNLALATTEAVPEDPHASTAPTPYWWWSRPWYSHQNLRDERAEAFSSLLGAGVHEFTYTTRATTPGEFVVPPTKAEEMYSPADIRTKCVDEDGREIGNACQRGG</sequence>
<dbReference type="Proteomes" id="UP000249799">
    <property type="component" value="Chromosome"/>
</dbReference>
<dbReference type="InterPro" id="IPR051802">
    <property type="entry name" value="YfhM-like"/>
</dbReference>
<evidence type="ECO:0000313" key="2">
    <source>
        <dbReference type="Proteomes" id="UP000249799"/>
    </source>
</evidence>
<accession>A0A2Z4FKW6</accession>
<dbReference type="KEGG" id="bsed:DN745_08365"/>
<keyword evidence="2" id="KW-1185">Reference proteome</keyword>
<evidence type="ECO:0000313" key="1">
    <source>
        <dbReference type="EMBL" id="AWV89348.1"/>
    </source>
</evidence>
<dbReference type="OrthoDB" id="9767116at2"/>
<name>A0A2Z4FKW6_9DELT</name>
<reference evidence="1 2" key="1">
    <citation type="submission" date="2018-06" db="EMBL/GenBank/DDBJ databases">
        <title>Lujinxingia sediminis gen. nov. sp. nov., a new facultative anaerobic member of the class Deltaproteobacteria, and proposal of Lujinxingaceae fam. nov.</title>
        <authorList>
            <person name="Guo L.-Y."/>
            <person name="Li C.-M."/>
            <person name="Wang S."/>
            <person name="Du Z.-J."/>
        </authorList>
    </citation>
    <scope>NUCLEOTIDE SEQUENCE [LARGE SCALE GENOMIC DNA]</scope>
    <source>
        <strain evidence="1 2">FA350</strain>
    </source>
</reference>